<feature type="binding site" evidence="2">
    <location>
        <position position="179"/>
    </location>
    <ligand>
        <name>Mn(2+)</name>
        <dbReference type="ChEBI" id="CHEBI:29035"/>
        <label>2</label>
    </ligand>
</feature>
<name>A0A367XI07_9PROT</name>
<dbReference type="GO" id="GO:0019877">
    <property type="term" value="P:diaminopimelate biosynthetic process"/>
    <property type="evidence" value="ECO:0007669"/>
    <property type="project" value="UniProtKB-ARBA"/>
</dbReference>
<feature type="binding site" evidence="2">
    <location>
        <position position="377"/>
    </location>
    <ligand>
        <name>Mn(2+)</name>
        <dbReference type="ChEBI" id="CHEBI:29035"/>
        <label>2</label>
    </ligand>
</feature>
<gene>
    <name evidence="4" type="ORF">TH44_03560</name>
</gene>
<feature type="binding site" evidence="2">
    <location>
        <position position="118"/>
    </location>
    <ligand>
        <name>Mn(2+)</name>
        <dbReference type="ChEBI" id="CHEBI:29035"/>
        <label>2</label>
    </ligand>
</feature>
<keyword evidence="2" id="KW-0479">Metal-binding</keyword>
<dbReference type="NCBIfam" id="TIGR01891">
    <property type="entry name" value="amidohydrolases"/>
    <property type="match status" value="1"/>
</dbReference>
<keyword evidence="2" id="KW-0464">Manganese</keyword>
<sequence length="405" mass="43984">MQQSMQMTVTKPSLHPRATELVDEFTQWRHHLHAHPETAFEEKLTSAFVAQKLQSFGLDVKTGIARTGVVATLQGKGGPRKNGKAKRIGLRADMDALDIHETTNLPYASKHPGKMHACGHDGHMTMLLGAAKILAENPDFTGTVDFIFQPAEENEGGGREMVEEGLFDSHPADAVYGMHNWPGRDVGTMAMKPGPMMASYDIFEIAIDGRGCHAAMPHLGRDPITAAGQVLLALQTITARNVNPLQSAVISPTQIFAGDTWNVIPDTATIRGTVRTFAPDIQDLVEERLKTVADATARAFDCTARVMYQRRYPATINSEAETGIAFAAASRVVGADQIDQNPEPSMASEDFAFMLNAKPGSYVWLGNGPTDGNCLLHNAAYDFNDDAIPYGVSYWISLVEECLSA</sequence>
<feature type="domain" description="Peptidase M20 dimerisation" evidence="3">
    <location>
        <begin position="203"/>
        <end position="295"/>
    </location>
</feature>
<proteinExistence type="predicted"/>
<accession>A0A367XI07</accession>
<keyword evidence="1" id="KW-0378">Hydrolase</keyword>
<dbReference type="SUPFAM" id="SSF55031">
    <property type="entry name" value="Bacterial exopeptidase dimerisation domain"/>
    <property type="match status" value="1"/>
</dbReference>
<protein>
    <submittedName>
        <fullName evidence="4">Peptidase M20</fullName>
    </submittedName>
</protein>
<evidence type="ECO:0000256" key="2">
    <source>
        <dbReference type="PIRSR" id="PIRSR005962-1"/>
    </source>
</evidence>
<comment type="cofactor">
    <cofactor evidence="2">
        <name>Mn(2+)</name>
        <dbReference type="ChEBI" id="CHEBI:29035"/>
    </cofactor>
    <text evidence="2">The Mn(2+) ion enhances activity.</text>
</comment>
<dbReference type="Pfam" id="PF07687">
    <property type="entry name" value="M20_dimer"/>
    <property type="match status" value="1"/>
</dbReference>
<dbReference type="GO" id="GO:0050118">
    <property type="term" value="F:N-acetyldiaminopimelate deacetylase activity"/>
    <property type="evidence" value="ECO:0007669"/>
    <property type="project" value="UniProtKB-ARBA"/>
</dbReference>
<dbReference type="Pfam" id="PF01546">
    <property type="entry name" value="Peptidase_M20"/>
    <property type="match status" value="1"/>
</dbReference>
<organism evidence="4 5">
    <name type="scientific">Thalassospira xiamenensis</name>
    <dbReference type="NCBI Taxonomy" id="220697"/>
    <lineage>
        <taxon>Bacteria</taxon>
        <taxon>Pseudomonadati</taxon>
        <taxon>Pseudomonadota</taxon>
        <taxon>Alphaproteobacteria</taxon>
        <taxon>Rhodospirillales</taxon>
        <taxon>Thalassospiraceae</taxon>
        <taxon>Thalassospira</taxon>
    </lineage>
</organism>
<comment type="caution">
    <text evidence="4">The sequence shown here is derived from an EMBL/GenBank/DDBJ whole genome shotgun (WGS) entry which is preliminary data.</text>
</comment>
<dbReference type="Gene3D" id="3.40.630.10">
    <property type="entry name" value="Zn peptidases"/>
    <property type="match status" value="1"/>
</dbReference>
<dbReference type="InterPro" id="IPR011650">
    <property type="entry name" value="Peptidase_M20_dimer"/>
</dbReference>
<dbReference type="AlphaFoldDB" id="A0A367XI07"/>
<dbReference type="EMBL" id="JPWJ01000001">
    <property type="protein sequence ID" value="RCK53277.1"/>
    <property type="molecule type" value="Genomic_DNA"/>
</dbReference>
<dbReference type="InterPro" id="IPR036264">
    <property type="entry name" value="Bact_exopeptidase_dim_dom"/>
</dbReference>
<dbReference type="GO" id="GO:0046872">
    <property type="term" value="F:metal ion binding"/>
    <property type="evidence" value="ECO:0007669"/>
    <property type="project" value="UniProtKB-KW"/>
</dbReference>
<feature type="binding site" evidence="2">
    <location>
        <position position="153"/>
    </location>
    <ligand>
        <name>Mn(2+)</name>
        <dbReference type="ChEBI" id="CHEBI:29035"/>
        <label>2</label>
    </ligand>
</feature>
<dbReference type="Gene3D" id="3.30.70.360">
    <property type="match status" value="1"/>
</dbReference>
<reference evidence="4 5" key="1">
    <citation type="submission" date="2014-07" db="EMBL/GenBank/DDBJ databases">
        <title>Draft genome sequence of Thalassospira xiamenensis IB13.</title>
        <authorList>
            <person name="Lai Q."/>
            <person name="Shao Z."/>
        </authorList>
    </citation>
    <scope>NUCLEOTIDE SEQUENCE [LARGE SCALE GENOMIC DNA]</scope>
    <source>
        <strain evidence="4 5">IB13</strain>
    </source>
</reference>
<dbReference type="PIRSF" id="PIRSF005962">
    <property type="entry name" value="Pept_M20D_amidohydro"/>
    <property type="match status" value="1"/>
</dbReference>
<evidence type="ECO:0000313" key="4">
    <source>
        <dbReference type="EMBL" id="RCK53277.1"/>
    </source>
</evidence>
<dbReference type="Proteomes" id="UP000252266">
    <property type="component" value="Unassembled WGS sequence"/>
</dbReference>
<dbReference type="PANTHER" id="PTHR11014">
    <property type="entry name" value="PEPTIDASE M20 FAMILY MEMBER"/>
    <property type="match status" value="1"/>
</dbReference>
<evidence type="ECO:0000313" key="5">
    <source>
        <dbReference type="Proteomes" id="UP000252266"/>
    </source>
</evidence>
<dbReference type="InterPro" id="IPR002933">
    <property type="entry name" value="Peptidase_M20"/>
</dbReference>
<dbReference type="InterPro" id="IPR017439">
    <property type="entry name" value="Amidohydrolase"/>
</dbReference>
<dbReference type="FunFam" id="3.30.70.360:FF:000001">
    <property type="entry name" value="N-acetyldiaminopimelate deacetylase"/>
    <property type="match status" value="1"/>
</dbReference>
<feature type="binding site" evidence="2">
    <location>
        <position position="120"/>
    </location>
    <ligand>
        <name>Mn(2+)</name>
        <dbReference type="ChEBI" id="CHEBI:29035"/>
        <label>2</label>
    </ligand>
</feature>
<dbReference type="SUPFAM" id="SSF53187">
    <property type="entry name" value="Zn-dependent exopeptidases"/>
    <property type="match status" value="1"/>
</dbReference>
<dbReference type="CDD" id="cd05666">
    <property type="entry name" value="M20_Acy1-like"/>
    <property type="match status" value="1"/>
</dbReference>
<dbReference type="PANTHER" id="PTHR11014:SF63">
    <property type="entry name" value="METALLOPEPTIDASE, PUTATIVE (AFU_ORTHOLOGUE AFUA_6G09600)-RELATED"/>
    <property type="match status" value="1"/>
</dbReference>
<evidence type="ECO:0000259" key="3">
    <source>
        <dbReference type="Pfam" id="PF07687"/>
    </source>
</evidence>
<evidence type="ECO:0000256" key="1">
    <source>
        <dbReference type="ARBA" id="ARBA00022801"/>
    </source>
</evidence>